<dbReference type="EMBL" id="CAJNJA010062509">
    <property type="protein sequence ID" value="CAE7876677.1"/>
    <property type="molecule type" value="Genomic_DNA"/>
</dbReference>
<evidence type="ECO:0000313" key="2">
    <source>
        <dbReference type="EMBL" id="CAE7876677.1"/>
    </source>
</evidence>
<dbReference type="Proteomes" id="UP000601435">
    <property type="component" value="Unassembled WGS sequence"/>
</dbReference>
<evidence type="ECO:0000313" key="3">
    <source>
        <dbReference type="Proteomes" id="UP000601435"/>
    </source>
</evidence>
<name>A0A813APX5_9DINO</name>
<dbReference type="CDD" id="cd00821">
    <property type="entry name" value="PH"/>
    <property type="match status" value="1"/>
</dbReference>
<gene>
    <name evidence="2" type="primary">Pclo</name>
    <name evidence="2" type="ORF">SNEC2469_LOCUS28599</name>
</gene>
<feature type="domain" description="PH" evidence="1">
    <location>
        <begin position="1"/>
        <end position="116"/>
    </location>
</feature>
<reference evidence="2" key="1">
    <citation type="submission" date="2021-02" db="EMBL/GenBank/DDBJ databases">
        <authorList>
            <person name="Dougan E. K."/>
            <person name="Rhodes N."/>
            <person name="Thang M."/>
            <person name="Chan C."/>
        </authorList>
    </citation>
    <scope>NUCLEOTIDE SEQUENCE</scope>
</reference>
<organism evidence="2 3">
    <name type="scientific">Symbiodinium necroappetens</name>
    <dbReference type="NCBI Taxonomy" id="1628268"/>
    <lineage>
        <taxon>Eukaryota</taxon>
        <taxon>Sar</taxon>
        <taxon>Alveolata</taxon>
        <taxon>Dinophyceae</taxon>
        <taxon>Suessiales</taxon>
        <taxon>Symbiodiniaceae</taxon>
        <taxon>Symbiodinium</taxon>
    </lineage>
</organism>
<dbReference type="AlphaFoldDB" id="A0A813APX5"/>
<sequence length="116" mass="12990">DFDLPFAMTGLPQMQAPFKRSQLWQYQPRTDTWEKVLVLLGPGILETFGGVTGKCQARLMLGATGSAKPEHEKLPPESEGYAFEVSNFVQAEPTLTHLRLAASTEEERQEWLLAIN</sequence>
<dbReference type="PROSITE" id="PS50003">
    <property type="entry name" value="PH_DOMAIN"/>
    <property type="match status" value="1"/>
</dbReference>
<proteinExistence type="predicted"/>
<comment type="caution">
    <text evidence="2">The sequence shown here is derived from an EMBL/GenBank/DDBJ whole genome shotgun (WGS) entry which is preliminary data.</text>
</comment>
<dbReference type="SUPFAM" id="SSF50729">
    <property type="entry name" value="PH domain-like"/>
    <property type="match status" value="1"/>
</dbReference>
<feature type="non-terminal residue" evidence="2">
    <location>
        <position position="1"/>
    </location>
</feature>
<dbReference type="OrthoDB" id="10444958at2759"/>
<protein>
    <submittedName>
        <fullName evidence="2">Pclo protein</fullName>
    </submittedName>
</protein>
<feature type="non-terminal residue" evidence="2">
    <location>
        <position position="116"/>
    </location>
</feature>
<accession>A0A813APX5</accession>
<evidence type="ECO:0000259" key="1">
    <source>
        <dbReference type="PROSITE" id="PS50003"/>
    </source>
</evidence>
<keyword evidence="3" id="KW-1185">Reference proteome</keyword>
<dbReference type="InterPro" id="IPR001849">
    <property type="entry name" value="PH_domain"/>
</dbReference>